<evidence type="ECO:0000313" key="2">
    <source>
        <dbReference type="Proteomes" id="UP001497680"/>
    </source>
</evidence>
<protein>
    <submittedName>
        <fullName evidence="1">Beta-lactamase/transpeptidase-like protein</fullName>
    </submittedName>
</protein>
<proteinExistence type="predicted"/>
<gene>
    <name evidence="1" type="ORF">F4821DRAFT_277234</name>
</gene>
<evidence type="ECO:0000313" key="1">
    <source>
        <dbReference type="EMBL" id="KAI6088200.1"/>
    </source>
</evidence>
<name>A0ACC0D662_9PEZI</name>
<dbReference type="EMBL" id="MU394302">
    <property type="protein sequence ID" value="KAI6088200.1"/>
    <property type="molecule type" value="Genomic_DNA"/>
</dbReference>
<dbReference type="Proteomes" id="UP001497680">
    <property type="component" value="Unassembled WGS sequence"/>
</dbReference>
<reference evidence="1 2" key="1">
    <citation type="journal article" date="2022" name="New Phytol.">
        <title>Ecological generalism drives hyperdiversity of secondary metabolite gene clusters in xylarialean endophytes.</title>
        <authorList>
            <person name="Franco M.E.E."/>
            <person name="Wisecaver J.H."/>
            <person name="Arnold A.E."/>
            <person name="Ju Y.M."/>
            <person name="Slot J.C."/>
            <person name="Ahrendt S."/>
            <person name="Moore L.P."/>
            <person name="Eastman K.E."/>
            <person name="Scott K."/>
            <person name="Konkel Z."/>
            <person name="Mondo S.J."/>
            <person name="Kuo A."/>
            <person name="Hayes R.D."/>
            <person name="Haridas S."/>
            <person name="Andreopoulos B."/>
            <person name="Riley R."/>
            <person name="LaButti K."/>
            <person name="Pangilinan J."/>
            <person name="Lipzen A."/>
            <person name="Amirebrahimi M."/>
            <person name="Yan J."/>
            <person name="Adam C."/>
            <person name="Keymanesh K."/>
            <person name="Ng V."/>
            <person name="Louie K."/>
            <person name="Northen T."/>
            <person name="Drula E."/>
            <person name="Henrissat B."/>
            <person name="Hsieh H.M."/>
            <person name="Youens-Clark K."/>
            <person name="Lutzoni F."/>
            <person name="Miadlikowska J."/>
            <person name="Eastwood D.C."/>
            <person name="Hamelin R.C."/>
            <person name="Grigoriev I.V."/>
            <person name="U'Ren J.M."/>
        </authorList>
    </citation>
    <scope>NUCLEOTIDE SEQUENCE [LARGE SCALE GENOMIC DNA]</scope>
    <source>
        <strain evidence="1 2">ER1909</strain>
    </source>
</reference>
<organism evidence="1 2">
    <name type="scientific">Hypoxylon rubiginosum</name>
    <dbReference type="NCBI Taxonomy" id="110542"/>
    <lineage>
        <taxon>Eukaryota</taxon>
        <taxon>Fungi</taxon>
        <taxon>Dikarya</taxon>
        <taxon>Ascomycota</taxon>
        <taxon>Pezizomycotina</taxon>
        <taxon>Sordariomycetes</taxon>
        <taxon>Xylariomycetidae</taxon>
        <taxon>Xylariales</taxon>
        <taxon>Hypoxylaceae</taxon>
        <taxon>Hypoxylon</taxon>
    </lineage>
</organism>
<sequence>MPSSPTEVSHNLKRLQPLIDSIRSISGAPGVAVGVIHNHAIVYEQYHGYRDKEHMLRVDRDTIFYVASLTKAITATAMGILVDRGLLQWTTPVHNILPEMSRMTELYAAKPTVVDILSHRTGKAWADALYLQSNNRILLSKDQSIPIFDYLSQLEPVRTKYMYNNHAYNIAGLVIERVSGMRWDEFIARNIFSPLEMTRSFTHHPDDENVAIPYNILTNGDPWKLPFCNVSNETMMFAGQSVRTSMSDLLKYSRAYLDALATITPTTRSSTSRINKYSELPSKVCRGLTKCLGARGKILQKNTPSEVSPGFAIDNPIRQIVTIVRPHIPRLVDSALEQTYGLGWNRTQLPGSLDFGWNQEAVQPFPLLGERYPGKLVIWHGGNMPGTTAAICLLPESGTAVVVLQNSLGLCDAADWICQLIIDTIFLGEPAQDYLSLAERSVANGLDRMKQVEDQLQRERISGTQHRPLETYCGTYFYRIQSWFINIGLDDKKELYLEFLGRSDERYKLRHYHYDTFSWNLSYDELVKRGQYIRECEYYKLEFEFHELGHISYLRWRHDKSVPEGELFWK</sequence>
<keyword evidence="2" id="KW-1185">Reference proteome</keyword>
<accession>A0ACC0D662</accession>
<comment type="caution">
    <text evidence="1">The sequence shown here is derived from an EMBL/GenBank/DDBJ whole genome shotgun (WGS) entry which is preliminary data.</text>
</comment>